<keyword evidence="1" id="KW-1133">Transmembrane helix</keyword>
<proteinExistence type="predicted"/>
<evidence type="ECO:0000313" key="2">
    <source>
        <dbReference type="EMBL" id="KUM47647.1"/>
    </source>
</evidence>
<dbReference type="EMBL" id="LKAM01000007">
    <property type="protein sequence ID" value="KUM47647.1"/>
    <property type="molecule type" value="Genomic_DNA"/>
</dbReference>
<keyword evidence="2" id="KW-0496">Mitochondrion</keyword>
<keyword evidence="1" id="KW-0812">Transmembrane</keyword>
<gene>
    <name evidence="2" type="ORF">ABT39_MTgene5834</name>
</gene>
<protein>
    <submittedName>
        <fullName evidence="2">Uncharacterized protein</fullName>
    </submittedName>
</protein>
<sequence length="82" mass="9419">MSNVYHPKFPSSRFAMMNIYTPPKNVEMFLIRSTDGWILFRMDLLVVVVMTELILILPADSSSLVARKEDKVARKEDNQGCL</sequence>
<name>A0A117NH23_PICGL</name>
<keyword evidence="1" id="KW-0472">Membrane</keyword>
<evidence type="ECO:0000256" key="1">
    <source>
        <dbReference type="SAM" id="Phobius"/>
    </source>
</evidence>
<reference evidence="2" key="1">
    <citation type="journal article" date="2015" name="Genome Biol. Evol.">
        <title>Organellar Genomes of White Spruce (Picea glauca): Assembly and Annotation.</title>
        <authorList>
            <person name="Jackman S.D."/>
            <person name="Warren R.L."/>
            <person name="Gibb E.A."/>
            <person name="Vandervalk B.P."/>
            <person name="Mohamadi H."/>
            <person name="Chu J."/>
            <person name="Raymond A."/>
            <person name="Pleasance S."/>
            <person name="Coope R."/>
            <person name="Wildung M.R."/>
            <person name="Ritland C.E."/>
            <person name="Bousquet J."/>
            <person name="Jones S.J."/>
            <person name="Bohlmann J."/>
            <person name="Birol I."/>
        </authorList>
    </citation>
    <scope>NUCLEOTIDE SEQUENCE [LARGE SCALE GENOMIC DNA]</scope>
    <source>
        <tissue evidence="2">Flushing bud</tissue>
    </source>
</reference>
<comment type="caution">
    <text evidence="2">The sequence shown here is derived from an EMBL/GenBank/DDBJ whole genome shotgun (WGS) entry which is preliminary data.</text>
</comment>
<accession>A0A117NH23</accession>
<dbReference type="AlphaFoldDB" id="A0A117NH23"/>
<feature type="transmembrane region" description="Helical" evidence="1">
    <location>
        <begin position="38"/>
        <end position="59"/>
    </location>
</feature>
<geneLocation type="mitochondrion" evidence="2"/>
<organism evidence="2">
    <name type="scientific">Picea glauca</name>
    <name type="common">White spruce</name>
    <name type="synonym">Pinus glauca</name>
    <dbReference type="NCBI Taxonomy" id="3330"/>
    <lineage>
        <taxon>Eukaryota</taxon>
        <taxon>Viridiplantae</taxon>
        <taxon>Streptophyta</taxon>
        <taxon>Embryophyta</taxon>
        <taxon>Tracheophyta</taxon>
        <taxon>Spermatophyta</taxon>
        <taxon>Pinopsida</taxon>
        <taxon>Pinidae</taxon>
        <taxon>Conifers I</taxon>
        <taxon>Pinales</taxon>
        <taxon>Pinaceae</taxon>
        <taxon>Picea</taxon>
    </lineage>
</organism>